<dbReference type="InterPro" id="IPR002641">
    <property type="entry name" value="PNPLA_dom"/>
</dbReference>
<feature type="non-terminal residue" evidence="11">
    <location>
        <position position="1"/>
    </location>
</feature>
<evidence type="ECO:0000256" key="7">
    <source>
        <dbReference type="PROSITE-ProRule" id="PRU00175"/>
    </source>
</evidence>
<dbReference type="Gene3D" id="3.40.50.300">
    <property type="entry name" value="P-loop containing nucleotide triphosphate hydrolases"/>
    <property type="match status" value="1"/>
</dbReference>
<dbReference type="HOGENOM" id="CLU_003059_2_1_1"/>
<dbReference type="PROSITE" id="PS50089">
    <property type="entry name" value="ZF_RING_2"/>
    <property type="match status" value="1"/>
</dbReference>
<evidence type="ECO:0000259" key="10">
    <source>
        <dbReference type="PROSITE" id="PS51635"/>
    </source>
</evidence>
<dbReference type="PANTHER" id="PTHR24185:SF1">
    <property type="entry name" value="CALCIUM-INDEPENDENT PHOSPHOLIPASE A2-GAMMA"/>
    <property type="match status" value="1"/>
</dbReference>
<dbReference type="EMBL" id="KI911198">
    <property type="protein sequence ID" value="ETR96677.1"/>
    <property type="molecule type" value="Genomic_DNA"/>
</dbReference>
<dbReference type="GO" id="GO:0047499">
    <property type="term" value="F:calcium-independent phospholipase A2 activity"/>
    <property type="evidence" value="ECO:0007669"/>
    <property type="project" value="TreeGrafter"/>
</dbReference>
<dbReference type="SUPFAM" id="SSF52151">
    <property type="entry name" value="FabD/lysophospholipase-like"/>
    <property type="match status" value="1"/>
</dbReference>
<keyword evidence="2 7" id="KW-0863">Zinc-finger</keyword>
<reference evidence="12" key="1">
    <citation type="journal article" date="2013" name="Ind. Biotechnol.">
        <title>Comparative genomics analysis of Trichoderma reesei strains.</title>
        <authorList>
            <person name="Koike H."/>
            <person name="Aerts A."/>
            <person name="LaButti K."/>
            <person name="Grigoriev I.V."/>
            <person name="Baker S.E."/>
        </authorList>
    </citation>
    <scope>NUCLEOTIDE SEQUENCE [LARGE SCALE GENOMIC DNA]</scope>
    <source>
        <strain evidence="12">ATCC 56765 / BCRC 32924 / NRRL 11460 / Rut C-30</strain>
    </source>
</reference>
<feature type="domain" description="PNPLA" evidence="10">
    <location>
        <begin position="649"/>
        <end position="855"/>
    </location>
</feature>
<evidence type="ECO:0000256" key="6">
    <source>
        <dbReference type="ARBA" id="ARBA00023098"/>
    </source>
</evidence>
<feature type="active site" description="Nucleophile" evidence="8">
    <location>
        <position position="689"/>
    </location>
</feature>
<proteinExistence type="predicted"/>
<evidence type="ECO:0000256" key="8">
    <source>
        <dbReference type="PROSITE-ProRule" id="PRU01161"/>
    </source>
</evidence>
<accession>A0A024RUW2</accession>
<dbReference type="Proteomes" id="UP000024376">
    <property type="component" value="Unassembled WGS sequence"/>
</dbReference>
<protein>
    <recommendedName>
        <fullName evidence="13">FabD/lysophospholipase-like protein</fullName>
    </recommendedName>
</protein>
<dbReference type="Pfam" id="PF01734">
    <property type="entry name" value="Patatin"/>
    <property type="match status" value="1"/>
</dbReference>
<dbReference type="GO" id="GO:0019369">
    <property type="term" value="P:arachidonate metabolic process"/>
    <property type="evidence" value="ECO:0007669"/>
    <property type="project" value="TreeGrafter"/>
</dbReference>
<keyword evidence="1" id="KW-0479">Metal-binding</keyword>
<dbReference type="InterPro" id="IPR017907">
    <property type="entry name" value="Znf_RING_CS"/>
</dbReference>
<dbReference type="KEGG" id="trr:M419DRAFT_93618"/>
<evidence type="ECO:0000313" key="12">
    <source>
        <dbReference type="Proteomes" id="UP000024376"/>
    </source>
</evidence>
<organism evidence="11 12">
    <name type="scientific">Hypocrea jecorina (strain ATCC 56765 / BCRC 32924 / NRRL 11460 / Rut C-30)</name>
    <name type="common">Trichoderma reesei</name>
    <dbReference type="NCBI Taxonomy" id="1344414"/>
    <lineage>
        <taxon>Eukaryota</taxon>
        <taxon>Fungi</taxon>
        <taxon>Dikarya</taxon>
        <taxon>Ascomycota</taxon>
        <taxon>Pezizomycotina</taxon>
        <taxon>Sordariomycetes</taxon>
        <taxon>Hypocreomycetidae</taxon>
        <taxon>Hypocreales</taxon>
        <taxon>Hypocreaceae</taxon>
        <taxon>Trichoderma</taxon>
    </lineage>
</organism>
<dbReference type="SUPFAM" id="SSF52540">
    <property type="entry name" value="P-loop containing nucleoside triphosphate hydrolases"/>
    <property type="match status" value="2"/>
</dbReference>
<dbReference type="InterPro" id="IPR016035">
    <property type="entry name" value="Acyl_Trfase/lysoPLipase"/>
</dbReference>
<evidence type="ECO:0000256" key="2">
    <source>
        <dbReference type="ARBA" id="ARBA00022771"/>
    </source>
</evidence>
<keyword evidence="3 8" id="KW-0378">Hydrolase</keyword>
<feature type="short sequence motif" description="GXGXXG" evidence="8">
    <location>
        <begin position="653"/>
        <end position="658"/>
    </location>
</feature>
<keyword evidence="5 8" id="KW-0442">Lipid degradation</keyword>
<dbReference type="PROSITE" id="PS51635">
    <property type="entry name" value="PNPLA"/>
    <property type="match status" value="1"/>
</dbReference>
<feature type="active site" description="Proton acceptor" evidence="8">
    <location>
        <position position="842"/>
    </location>
</feature>
<evidence type="ECO:0000256" key="4">
    <source>
        <dbReference type="ARBA" id="ARBA00022833"/>
    </source>
</evidence>
<evidence type="ECO:0008006" key="13">
    <source>
        <dbReference type="Google" id="ProtNLM"/>
    </source>
</evidence>
<keyword evidence="6 8" id="KW-0443">Lipid metabolism</keyword>
<feature type="domain" description="RING-type" evidence="9">
    <location>
        <begin position="582"/>
        <end position="625"/>
    </location>
</feature>
<evidence type="ECO:0000256" key="5">
    <source>
        <dbReference type="ARBA" id="ARBA00022963"/>
    </source>
</evidence>
<dbReference type="OrthoDB" id="194358at2759"/>
<sequence length="861" mass="97717">KVGLDGREHEQVDEAVIKQLQNIFADVSSKEQQRRHEANKNTTWFGVHHDEDQPYLEHTNRLVDILQDGRRGVHDERFPHLVSFVGQTGAGKSTIIKMLMNYTQDGVYNPRGYPAPVPGLVGDNISTTGNVHLYADMQTYDSKQPILYADCEGLAGGGNRPRGLVRWEGLESVKHPRTYVKQNLRALTRLKLKWADIPSRSRREFAVTNLFPRILYTFSDVVVFVLREARTFESHVLKLLIDWAAKSIDKSVNQPSRPHIIIVLNQTDPAINEEEWNPNHATERLLNDFADSVKHIGALKEVVAKLEGAGLMINTTKDLLEFYYSSITVVRIPSKGRYMQMYTQVKLLHEAIGSKCSESYHQKQTIRMALNSERLPQYVNKAYHHFSRHLDKPFDFVEEAHRHMPLPKSFGEHMLNLMLSIYKHSRDNITTTFTKLCRPVAACIMLAAMRDNIQGPYSSILHKAYKSTLQDAFFQFCNSWLRCSFQRNSQQCCNTKYAHEKGHQAESGKLLSKGAYQSPFDANSSFSEWIRNIDHQIRNLNAPVEISHRDERDFVPVMHRSVMNDFYNETVAKLELKSHLTCLYCLQKIPSNPLPCGHMLCKACVRSCGETRGQGIYQLRECPLHPTETRWPSPVYIRFKPQDAGVRVLCLDGGGIRGIVELAILRKMDDVLGNHVPIQNFFDLIVGTSTGGIIALGLGVKGWTVEQCTTHFKNLCRQAFTPRGPSLLKPFTIVGFKSYYRTKPLEAVLRSAFDDNTSLYGDHKVGSPASIRVAVTATAASDGRPTILSNYNTEAERSHMPYGFLRPHDPNKELKVWQAARATSAAPPHFKDFTHSDASYIDGAMHYNCPVEVADQERRLL</sequence>
<dbReference type="CDD" id="cd07199">
    <property type="entry name" value="Pat17_PNPLA8_PNPLA9_like"/>
    <property type="match status" value="1"/>
</dbReference>
<dbReference type="PROSITE" id="PS00518">
    <property type="entry name" value="ZF_RING_1"/>
    <property type="match status" value="1"/>
</dbReference>
<dbReference type="GO" id="GO:0046486">
    <property type="term" value="P:glycerolipid metabolic process"/>
    <property type="evidence" value="ECO:0007669"/>
    <property type="project" value="UniProtKB-ARBA"/>
</dbReference>
<gene>
    <name evidence="11" type="ORF">M419DRAFT_93618</name>
</gene>
<name>A0A024RUW2_HYPJR</name>
<evidence type="ECO:0000259" key="9">
    <source>
        <dbReference type="PROSITE" id="PS50089"/>
    </source>
</evidence>
<dbReference type="GO" id="GO:0008270">
    <property type="term" value="F:zinc ion binding"/>
    <property type="evidence" value="ECO:0007669"/>
    <property type="project" value="UniProtKB-KW"/>
</dbReference>
<evidence type="ECO:0000256" key="3">
    <source>
        <dbReference type="ARBA" id="ARBA00022801"/>
    </source>
</evidence>
<feature type="short sequence motif" description="DGA/G" evidence="8">
    <location>
        <begin position="842"/>
        <end position="844"/>
    </location>
</feature>
<dbReference type="InterPro" id="IPR001841">
    <property type="entry name" value="Znf_RING"/>
</dbReference>
<evidence type="ECO:0000256" key="1">
    <source>
        <dbReference type="ARBA" id="ARBA00022723"/>
    </source>
</evidence>
<dbReference type="Gene3D" id="3.40.1090.10">
    <property type="entry name" value="Cytosolic phospholipase A2 catalytic domain"/>
    <property type="match status" value="1"/>
</dbReference>
<dbReference type="AlphaFoldDB" id="A0A024RUW2"/>
<feature type="short sequence motif" description="GXSXG" evidence="8">
    <location>
        <begin position="687"/>
        <end position="691"/>
    </location>
</feature>
<keyword evidence="4" id="KW-0862">Zinc</keyword>
<dbReference type="GO" id="GO:0016020">
    <property type="term" value="C:membrane"/>
    <property type="evidence" value="ECO:0007669"/>
    <property type="project" value="TreeGrafter"/>
</dbReference>
<dbReference type="PANTHER" id="PTHR24185">
    <property type="entry name" value="CALCIUM-INDEPENDENT PHOSPHOLIPASE A2-GAMMA"/>
    <property type="match status" value="1"/>
</dbReference>
<dbReference type="GO" id="GO:0016042">
    <property type="term" value="P:lipid catabolic process"/>
    <property type="evidence" value="ECO:0007669"/>
    <property type="project" value="UniProtKB-UniRule"/>
</dbReference>
<dbReference type="InterPro" id="IPR027417">
    <property type="entry name" value="P-loop_NTPase"/>
</dbReference>
<evidence type="ECO:0000313" key="11">
    <source>
        <dbReference type="EMBL" id="ETR96677.1"/>
    </source>
</evidence>